<dbReference type="InterPro" id="IPR037406">
    <property type="entry name" value="MetR_PBP2"/>
</dbReference>
<keyword evidence="9" id="KW-0010">Activator</keyword>
<sequence>MLERQHLAILFEVDRLGSLTAAARQLNLTQSALSHAIRKLEERCGTALWEKDGRQLRLTQAGEYLLKLSKRILPQLERAEQVLGDIRSGQRGTLVIGMECHPCHQWLMRVMQPYLEAWPDVDIDLKTAFHTGGVADLLAHDIDILITPDPYETRHIHFTPVFAYELVLAVPEHHELAKAGFANPQDLLSETLITYPIEPERLDIFTQFLLPQHCYPYKHRKVETTEMMLQLVAAGRGISAVPDWLLRERTEELNIRAVRIGQGGIHKNIHLGIRTGENKTDYIAGFLDISRVTKVTTPH</sequence>
<evidence type="ECO:0000256" key="10">
    <source>
        <dbReference type="ARBA" id="ARBA00023163"/>
    </source>
</evidence>
<dbReference type="PRINTS" id="PR00039">
    <property type="entry name" value="HTHLYSR"/>
</dbReference>
<gene>
    <name evidence="13" type="ORF">DFR47_103401</name>
</gene>
<evidence type="ECO:0000256" key="4">
    <source>
        <dbReference type="ARBA" id="ARBA00022490"/>
    </source>
</evidence>
<keyword evidence="4" id="KW-0963">Cytoplasm</keyword>
<evidence type="ECO:0000256" key="1">
    <source>
        <dbReference type="ARBA" id="ARBA00004496"/>
    </source>
</evidence>
<dbReference type="InterPro" id="IPR036388">
    <property type="entry name" value="WH-like_DNA-bd_sf"/>
</dbReference>
<dbReference type="PANTHER" id="PTHR30126:SF25">
    <property type="entry name" value="HTH-TYPE TRANSCRIPTIONAL REGULATOR METR"/>
    <property type="match status" value="1"/>
</dbReference>
<comment type="subcellular location">
    <subcellularLocation>
        <location evidence="1">Cytoplasm</location>
    </subcellularLocation>
</comment>
<dbReference type="RefSeq" id="WP_113944349.1">
    <property type="nucleotide sequence ID" value="NZ_JBHEEG010000004.1"/>
</dbReference>
<dbReference type="GO" id="GO:0003700">
    <property type="term" value="F:DNA-binding transcription factor activity"/>
    <property type="evidence" value="ECO:0007669"/>
    <property type="project" value="InterPro"/>
</dbReference>
<evidence type="ECO:0000256" key="3">
    <source>
        <dbReference type="ARBA" id="ARBA00019365"/>
    </source>
</evidence>
<organism evidence="13 14">
    <name type="scientific">Pseudochrobactrum asaccharolyticum</name>
    <dbReference type="NCBI Taxonomy" id="354351"/>
    <lineage>
        <taxon>Bacteria</taxon>
        <taxon>Pseudomonadati</taxon>
        <taxon>Pseudomonadota</taxon>
        <taxon>Alphaproteobacteria</taxon>
        <taxon>Hyphomicrobiales</taxon>
        <taxon>Brucellaceae</taxon>
        <taxon>Pseudochrobactrum</taxon>
    </lineage>
</organism>
<dbReference type="EMBL" id="QNRH01000003">
    <property type="protein sequence ID" value="RBO95837.1"/>
    <property type="molecule type" value="Genomic_DNA"/>
</dbReference>
<accession>A0A366E0K8</accession>
<feature type="domain" description="HTH lysR-type" evidence="12">
    <location>
        <begin position="1"/>
        <end position="59"/>
    </location>
</feature>
<dbReference type="PROSITE" id="PS50931">
    <property type="entry name" value="HTH_LYSR"/>
    <property type="match status" value="1"/>
</dbReference>
<dbReference type="GO" id="GO:0005737">
    <property type="term" value="C:cytoplasm"/>
    <property type="evidence" value="ECO:0007669"/>
    <property type="project" value="UniProtKB-SubCell"/>
</dbReference>
<dbReference type="SUPFAM" id="SSF46785">
    <property type="entry name" value="Winged helix' DNA-binding domain"/>
    <property type="match status" value="1"/>
</dbReference>
<keyword evidence="14" id="KW-1185">Reference proteome</keyword>
<evidence type="ECO:0000313" key="14">
    <source>
        <dbReference type="Proteomes" id="UP000252893"/>
    </source>
</evidence>
<comment type="caution">
    <text evidence="13">The sequence shown here is derived from an EMBL/GenBank/DDBJ whole genome shotgun (WGS) entry which is preliminary data.</text>
</comment>
<evidence type="ECO:0000256" key="11">
    <source>
        <dbReference type="ARBA" id="ARBA00023167"/>
    </source>
</evidence>
<keyword evidence="11" id="KW-0486">Methionine biosynthesis</keyword>
<dbReference type="SUPFAM" id="SSF53850">
    <property type="entry name" value="Periplasmic binding protein-like II"/>
    <property type="match status" value="1"/>
</dbReference>
<dbReference type="AlphaFoldDB" id="A0A366E0K8"/>
<keyword evidence="8" id="KW-0238">DNA-binding</keyword>
<evidence type="ECO:0000256" key="5">
    <source>
        <dbReference type="ARBA" id="ARBA00022491"/>
    </source>
</evidence>
<dbReference type="Pfam" id="PF00126">
    <property type="entry name" value="HTH_1"/>
    <property type="match status" value="1"/>
</dbReference>
<evidence type="ECO:0000256" key="9">
    <source>
        <dbReference type="ARBA" id="ARBA00023159"/>
    </source>
</evidence>
<evidence type="ECO:0000256" key="6">
    <source>
        <dbReference type="ARBA" id="ARBA00022605"/>
    </source>
</evidence>
<proteinExistence type="inferred from homology"/>
<evidence type="ECO:0000256" key="2">
    <source>
        <dbReference type="ARBA" id="ARBA00009437"/>
    </source>
</evidence>
<evidence type="ECO:0000259" key="12">
    <source>
        <dbReference type="PROSITE" id="PS50931"/>
    </source>
</evidence>
<keyword evidence="10" id="KW-0804">Transcription</keyword>
<dbReference type="OrthoDB" id="9795022at2"/>
<evidence type="ECO:0000256" key="7">
    <source>
        <dbReference type="ARBA" id="ARBA00023015"/>
    </source>
</evidence>
<keyword evidence="5" id="KW-0678">Repressor</keyword>
<dbReference type="InterPro" id="IPR000847">
    <property type="entry name" value="LysR_HTH_N"/>
</dbReference>
<dbReference type="Gene3D" id="1.10.10.10">
    <property type="entry name" value="Winged helix-like DNA-binding domain superfamily/Winged helix DNA-binding domain"/>
    <property type="match status" value="1"/>
</dbReference>
<protein>
    <recommendedName>
        <fullName evidence="3">HTH-type transcriptional regulator MetR</fullName>
    </recommendedName>
</protein>
<dbReference type="Pfam" id="PF03466">
    <property type="entry name" value="LysR_substrate"/>
    <property type="match status" value="1"/>
</dbReference>
<keyword evidence="6" id="KW-0028">Amino-acid biosynthesis</keyword>
<keyword evidence="7" id="KW-0805">Transcription regulation</keyword>
<dbReference type="InterPro" id="IPR005119">
    <property type="entry name" value="LysR_subst-bd"/>
</dbReference>
<comment type="similarity">
    <text evidence="2">Belongs to the LysR transcriptional regulatory family.</text>
</comment>
<dbReference type="GO" id="GO:0000976">
    <property type="term" value="F:transcription cis-regulatory region binding"/>
    <property type="evidence" value="ECO:0007669"/>
    <property type="project" value="TreeGrafter"/>
</dbReference>
<name>A0A366E0K8_9HYPH</name>
<dbReference type="Proteomes" id="UP000252893">
    <property type="component" value="Unassembled WGS sequence"/>
</dbReference>
<dbReference type="GO" id="GO:0009086">
    <property type="term" value="P:methionine biosynthetic process"/>
    <property type="evidence" value="ECO:0007669"/>
    <property type="project" value="UniProtKB-KW"/>
</dbReference>
<dbReference type="CDD" id="cd08441">
    <property type="entry name" value="PBP2_MetR"/>
    <property type="match status" value="1"/>
</dbReference>
<dbReference type="InterPro" id="IPR036390">
    <property type="entry name" value="WH_DNA-bd_sf"/>
</dbReference>
<evidence type="ECO:0000256" key="8">
    <source>
        <dbReference type="ARBA" id="ARBA00023125"/>
    </source>
</evidence>
<dbReference type="Gene3D" id="3.40.190.10">
    <property type="entry name" value="Periplasmic binding protein-like II"/>
    <property type="match status" value="1"/>
</dbReference>
<reference evidence="13 14" key="1">
    <citation type="submission" date="2018-06" db="EMBL/GenBank/DDBJ databases">
        <title>Genomic Encyclopedia of Type Strains, Phase IV (KMG-IV): sequencing the most valuable type-strain genomes for metagenomic binning, comparative biology and taxonomic classification.</title>
        <authorList>
            <person name="Goeker M."/>
        </authorList>
    </citation>
    <scope>NUCLEOTIDE SEQUENCE [LARGE SCALE GENOMIC DNA]</scope>
    <source>
        <strain evidence="13 14">DSM 25619</strain>
    </source>
</reference>
<dbReference type="PANTHER" id="PTHR30126">
    <property type="entry name" value="HTH-TYPE TRANSCRIPTIONAL REGULATOR"/>
    <property type="match status" value="1"/>
</dbReference>
<evidence type="ECO:0000313" key="13">
    <source>
        <dbReference type="EMBL" id="RBO95837.1"/>
    </source>
</evidence>